<gene>
    <name evidence="1" type="ORF">TELCIR_10964</name>
</gene>
<protein>
    <submittedName>
        <fullName evidence="1">Uncharacterized protein</fullName>
    </submittedName>
</protein>
<evidence type="ECO:0000313" key="2">
    <source>
        <dbReference type="Proteomes" id="UP000230423"/>
    </source>
</evidence>
<name>A0A2G9UAP2_TELCI</name>
<dbReference type="Proteomes" id="UP000230423">
    <property type="component" value="Unassembled WGS sequence"/>
</dbReference>
<organism evidence="1 2">
    <name type="scientific">Teladorsagia circumcincta</name>
    <name type="common">Brown stomach worm</name>
    <name type="synonym">Ostertagia circumcincta</name>
    <dbReference type="NCBI Taxonomy" id="45464"/>
    <lineage>
        <taxon>Eukaryota</taxon>
        <taxon>Metazoa</taxon>
        <taxon>Ecdysozoa</taxon>
        <taxon>Nematoda</taxon>
        <taxon>Chromadorea</taxon>
        <taxon>Rhabditida</taxon>
        <taxon>Rhabditina</taxon>
        <taxon>Rhabditomorpha</taxon>
        <taxon>Strongyloidea</taxon>
        <taxon>Trichostrongylidae</taxon>
        <taxon>Teladorsagia</taxon>
    </lineage>
</organism>
<proteinExistence type="predicted"/>
<evidence type="ECO:0000313" key="1">
    <source>
        <dbReference type="EMBL" id="PIO67291.1"/>
    </source>
</evidence>
<accession>A0A2G9UAP2</accession>
<dbReference type="EMBL" id="KZ347694">
    <property type="protein sequence ID" value="PIO67291.1"/>
    <property type="molecule type" value="Genomic_DNA"/>
</dbReference>
<dbReference type="AlphaFoldDB" id="A0A2G9UAP2"/>
<sequence length="55" mass="6445">MDVAAYWQRLKKLGLTALATHSKRHAKYFLIIHYAQYAWLKPVAAVFQLQYSQCC</sequence>
<reference evidence="1 2" key="1">
    <citation type="submission" date="2015-09" db="EMBL/GenBank/DDBJ databases">
        <title>Draft genome of the parasitic nematode Teladorsagia circumcincta isolate WARC Sus (inbred).</title>
        <authorList>
            <person name="Mitreva M."/>
        </authorList>
    </citation>
    <scope>NUCLEOTIDE SEQUENCE [LARGE SCALE GENOMIC DNA]</scope>
    <source>
        <strain evidence="1 2">S</strain>
    </source>
</reference>
<keyword evidence="2" id="KW-1185">Reference proteome</keyword>